<accession>A0A9W8CB73</accession>
<evidence type="ECO:0000313" key="1">
    <source>
        <dbReference type="EMBL" id="KAI7813089.1"/>
    </source>
</evidence>
<name>A0A9W8CB73_TRIRA</name>
<proteinExistence type="predicted"/>
<dbReference type="EMBL" id="JAFHDT010000002">
    <property type="protein sequence ID" value="KAI7813089.1"/>
    <property type="molecule type" value="Genomic_DNA"/>
</dbReference>
<evidence type="ECO:0000313" key="2">
    <source>
        <dbReference type="Proteomes" id="UP001059041"/>
    </source>
</evidence>
<comment type="caution">
    <text evidence="1">The sequence shown here is derived from an EMBL/GenBank/DDBJ whole genome shotgun (WGS) entry which is preliminary data.</text>
</comment>
<dbReference type="AlphaFoldDB" id="A0A9W8CB73"/>
<keyword evidence="2" id="KW-1185">Reference proteome</keyword>
<sequence>MLYLEGRPLEMKPAYLMTKNEKYVFVESRGSGSTPQMVARSVQVNHSTNSRKVTVTVIENMDVDKVKCMAFCFELNNKKYFPVVTGDKIGFEETLTSDMKFWFRWGEKTGQWRTLQSAAKSDMSLCECNKGKVIICSQPRSHFRISFKDMARSPITRLNNIPMYQSTRYNDDSTQRMVVENLNITHNGNLSEEKNDIKMIQDEIPVYRNTRYRKYMSIQSNDESICQMVVQNFKISHNGNPSEEESRPEMIQDSRPMYLKTRHRQYMWVGSKDGSTSQMVVENIKISDDRNPRRGNKRIRQVYCSKETTEGHSQLERYNKRPSFLELPGFYKNLNTISV</sequence>
<protein>
    <submittedName>
        <fullName evidence="1">Uncharacterized protein</fullName>
    </submittedName>
</protein>
<reference evidence="1" key="1">
    <citation type="submission" date="2021-02" db="EMBL/GenBank/DDBJ databases">
        <title>Comparative genomics reveals that relaxation of natural selection precedes convergent phenotypic evolution of cavefish.</title>
        <authorList>
            <person name="Peng Z."/>
        </authorList>
    </citation>
    <scope>NUCLEOTIDE SEQUENCE</scope>
    <source>
        <tissue evidence="1">Muscle</tissue>
    </source>
</reference>
<dbReference type="Proteomes" id="UP001059041">
    <property type="component" value="Linkage Group LG2"/>
</dbReference>
<gene>
    <name evidence="1" type="ORF">IRJ41_014368</name>
</gene>
<dbReference type="OrthoDB" id="8959115at2759"/>
<organism evidence="1 2">
    <name type="scientific">Triplophysa rosa</name>
    <name type="common">Cave loach</name>
    <dbReference type="NCBI Taxonomy" id="992332"/>
    <lineage>
        <taxon>Eukaryota</taxon>
        <taxon>Metazoa</taxon>
        <taxon>Chordata</taxon>
        <taxon>Craniata</taxon>
        <taxon>Vertebrata</taxon>
        <taxon>Euteleostomi</taxon>
        <taxon>Actinopterygii</taxon>
        <taxon>Neopterygii</taxon>
        <taxon>Teleostei</taxon>
        <taxon>Ostariophysi</taxon>
        <taxon>Cypriniformes</taxon>
        <taxon>Nemacheilidae</taxon>
        <taxon>Triplophysa</taxon>
    </lineage>
</organism>